<evidence type="ECO:0000256" key="2">
    <source>
        <dbReference type="SAM" id="MobiDB-lite"/>
    </source>
</evidence>
<evidence type="ECO:0000256" key="4">
    <source>
        <dbReference type="SAM" id="SignalP"/>
    </source>
</evidence>
<evidence type="ECO:0000256" key="1">
    <source>
        <dbReference type="SAM" id="Coils"/>
    </source>
</evidence>
<dbReference type="Pfam" id="PF13229">
    <property type="entry name" value="Beta_helix"/>
    <property type="match status" value="1"/>
</dbReference>
<dbReference type="InterPro" id="IPR012334">
    <property type="entry name" value="Pectin_lyas_fold"/>
</dbReference>
<feature type="signal peptide" evidence="4">
    <location>
        <begin position="1"/>
        <end position="25"/>
    </location>
</feature>
<dbReference type="InterPro" id="IPR011050">
    <property type="entry name" value="Pectin_lyase_fold/virulence"/>
</dbReference>
<protein>
    <submittedName>
        <fullName evidence="6">Pectin lyase fold/virulence factor</fullName>
    </submittedName>
</protein>
<evidence type="ECO:0000256" key="3">
    <source>
        <dbReference type="SAM" id="Phobius"/>
    </source>
</evidence>
<dbReference type="InterPro" id="IPR039448">
    <property type="entry name" value="Beta_helix"/>
</dbReference>
<reference evidence="6" key="1">
    <citation type="submission" date="2014-08" db="EMBL/GenBank/DDBJ databases">
        <authorList>
            <person name="Sharma Rahul"/>
            <person name="Thines Marco"/>
        </authorList>
    </citation>
    <scope>NUCLEOTIDE SEQUENCE</scope>
</reference>
<keyword evidence="4" id="KW-0732">Signal</keyword>
<feature type="transmembrane region" description="Helical" evidence="3">
    <location>
        <begin position="585"/>
        <end position="603"/>
    </location>
</feature>
<keyword evidence="3" id="KW-0472">Membrane</keyword>
<dbReference type="AlphaFoldDB" id="A0A0F7SLY7"/>
<name>A0A0F7SLY7_PHARH</name>
<keyword evidence="3" id="KW-0812">Transmembrane</keyword>
<feature type="domain" description="Right handed beta helix" evidence="5">
    <location>
        <begin position="201"/>
        <end position="338"/>
    </location>
</feature>
<sequence>MKSSHFLSVRLFLLHFLLIASVSNASLPSSECISTGDEAEINRILYHGGKGTKVALCQRSLFRLKSPIIFTAEDQALYTEGYPKDANRAMLIVEGPEQSMAIQGDCIDCNGVSVSSLIIDGNRPLLLRVPMGGALVELGNANDQQVVNCKLYEPRGWSALHLREGDWKSCSRAHIQGNEIGPCGEEWDPAYDGLSEKSPPFGNPRSDGISLACMDSVVEDNVVYDTTDGAIVIFGSRGSTVQNNVIYSRTRTVLGGINLVDVPPWEGDYTSVLVTQNHIFAHSAYLKVALNIGPATWSDDTESLVHHGSVIGNTISGTHLGYGIVVASCTNFTVLDNIVQKGSRFVGVMGAHCPEAPKNADPRGFVINKGSSEGVFQEEFENGEVQHIICIEPVVGPGEDGRPRRLRDSPLAIAARAQAALEAAEDTPPVSTGEVDEGVAEAIVTYQMALLKEVQGLEEQLGDLIDTKPSKAEKKRIGKEKNKGPFAAALMDLSTRLANLESERRQLRTTFEGFKEDLIGYNARFFTYESKHSSLLQRILSAARSISSTPLSSSSSSSPPVQLIKNSPILPPVEDESTSSSLTKWLLGFLILQLAILGLSWGWKQWRRKKGTTFRGNRKRSSSHALRMY</sequence>
<accession>A0A0F7SLY7</accession>
<feature type="chain" id="PRO_5002522369" evidence="4">
    <location>
        <begin position="26"/>
        <end position="629"/>
    </location>
</feature>
<dbReference type="SUPFAM" id="SSF51126">
    <property type="entry name" value="Pectin lyase-like"/>
    <property type="match status" value="1"/>
</dbReference>
<proteinExistence type="predicted"/>
<keyword evidence="3" id="KW-1133">Transmembrane helix</keyword>
<feature type="region of interest" description="Disordered" evidence="2">
    <location>
        <begin position="550"/>
        <end position="569"/>
    </location>
</feature>
<evidence type="ECO:0000313" key="6">
    <source>
        <dbReference type="EMBL" id="CDZ97967.1"/>
    </source>
</evidence>
<keyword evidence="6" id="KW-0456">Lyase</keyword>
<dbReference type="Gene3D" id="2.160.20.10">
    <property type="entry name" value="Single-stranded right-handed beta-helix, Pectin lyase-like"/>
    <property type="match status" value="1"/>
</dbReference>
<dbReference type="InterPro" id="IPR006626">
    <property type="entry name" value="PbH1"/>
</dbReference>
<dbReference type="SMART" id="SM00710">
    <property type="entry name" value="PbH1"/>
    <property type="match status" value="3"/>
</dbReference>
<feature type="compositionally biased region" description="Low complexity" evidence="2">
    <location>
        <begin position="550"/>
        <end position="560"/>
    </location>
</feature>
<organism evidence="6">
    <name type="scientific">Phaffia rhodozyma</name>
    <name type="common">Yeast</name>
    <name type="synonym">Xanthophyllomyces dendrorhous</name>
    <dbReference type="NCBI Taxonomy" id="264483"/>
    <lineage>
        <taxon>Eukaryota</taxon>
        <taxon>Fungi</taxon>
        <taxon>Dikarya</taxon>
        <taxon>Basidiomycota</taxon>
        <taxon>Agaricomycotina</taxon>
        <taxon>Tremellomycetes</taxon>
        <taxon>Cystofilobasidiales</taxon>
        <taxon>Mrakiaceae</taxon>
        <taxon>Phaffia</taxon>
    </lineage>
</organism>
<dbReference type="EMBL" id="LN483273">
    <property type="protein sequence ID" value="CDZ97967.1"/>
    <property type="molecule type" value="Genomic_DNA"/>
</dbReference>
<dbReference type="GO" id="GO:0016829">
    <property type="term" value="F:lyase activity"/>
    <property type="evidence" value="ECO:0007669"/>
    <property type="project" value="UniProtKB-KW"/>
</dbReference>
<feature type="coiled-coil region" evidence="1">
    <location>
        <begin position="490"/>
        <end position="517"/>
    </location>
</feature>
<evidence type="ECO:0000259" key="5">
    <source>
        <dbReference type="Pfam" id="PF13229"/>
    </source>
</evidence>
<keyword evidence="1" id="KW-0175">Coiled coil</keyword>